<dbReference type="SMART" id="SM00385">
    <property type="entry name" value="CYCLIN"/>
    <property type="match status" value="2"/>
</dbReference>
<keyword evidence="3" id="KW-0131">Cell cycle</keyword>
<accession>A0A6J1NRA4</accession>
<dbReference type="InterPro" id="IPR048258">
    <property type="entry name" value="Cyclins_cyclin-box"/>
</dbReference>
<name>A0A6J1NRA4_BICAN</name>
<keyword evidence="2 4" id="KW-0195">Cyclin</keyword>
<dbReference type="GO" id="GO:0005634">
    <property type="term" value="C:nucleus"/>
    <property type="evidence" value="ECO:0007669"/>
    <property type="project" value="UniProtKB-ARBA"/>
</dbReference>
<dbReference type="Pfam" id="PF00134">
    <property type="entry name" value="Cyclin_N"/>
    <property type="match status" value="1"/>
</dbReference>
<sequence>MEIQVRRKPNVHDQENVYGPKDVGVSVPLKLGLNVRGALGELNSNTTFASKPANTIIKGSIPCETENKIRRSGRSYKHVQSKVDTGLSIRPVQPSSRPPLRREESTGSLAARAVVSRAALKDAQNKSTELKERVNVFVQAKKVTQVKKKLPTLKENAKEVKSLLNPIRGPTESLCNLKLGDDVSTKAKEVEPIPKLPIEIEDIDAGDIDKVNLLSYYIKDIYRYLTKLETKYAIKKDYLADQAAITGRMRATLIDWLVEVQHQFHLTLETFQLTVGIIDRYLQKVTNLPKSRLQLVGVTALFIASKYEEVYTPTIHDYIFITDNAYTVTDLRKCEIDMLSKLDYSLAKPIPISFLRRFVKAAHGTSTNHHLAKYMVDLCLVDYSMAHYKPSELAAAALCLSLHLLSDEPLTEVWTPTIKYYSEYTLEHLEPIIRKIANIVVGVQKSKFQAVYNKYCNVKLGSVATLSKLKGEAILKLAEQA</sequence>
<keyword evidence="8" id="KW-1185">Reference proteome</keyword>
<protein>
    <submittedName>
        <fullName evidence="9">G2/mitotic-specific cyclin-B</fullName>
    </submittedName>
</protein>
<comment type="similarity">
    <text evidence="4">Belongs to the cyclin family.</text>
</comment>
<feature type="domain" description="Cyclin-like" evidence="6">
    <location>
        <begin position="255"/>
        <end position="340"/>
    </location>
</feature>
<evidence type="ECO:0000256" key="1">
    <source>
        <dbReference type="ARBA" id="ARBA00022618"/>
    </source>
</evidence>
<dbReference type="InterPro" id="IPR046965">
    <property type="entry name" value="Cyclin_A/B-like"/>
</dbReference>
<evidence type="ECO:0000259" key="7">
    <source>
        <dbReference type="SMART" id="SM01332"/>
    </source>
</evidence>
<evidence type="ECO:0000313" key="9">
    <source>
        <dbReference type="RefSeq" id="XP_023947657.2"/>
    </source>
</evidence>
<dbReference type="PROSITE" id="PS00292">
    <property type="entry name" value="CYCLINS"/>
    <property type="match status" value="1"/>
</dbReference>
<evidence type="ECO:0000256" key="2">
    <source>
        <dbReference type="ARBA" id="ARBA00023127"/>
    </source>
</evidence>
<dbReference type="InterPro" id="IPR006671">
    <property type="entry name" value="Cyclin_N"/>
</dbReference>
<feature type="domain" description="Cyclin C-terminal" evidence="7">
    <location>
        <begin position="349"/>
        <end position="469"/>
    </location>
</feature>
<dbReference type="GO" id="GO:0016538">
    <property type="term" value="F:cyclin-dependent protein serine/threonine kinase regulator activity"/>
    <property type="evidence" value="ECO:0007669"/>
    <property type="project" value="InterPro"/>
</dbReference>
<dbReference type="GO" id="GO:0044772">
    <property type="term" value="P:mitotic cell cycle phase transition"/>
    <property type="evidence" value="ECO:0007669"/>
    <property type="project" value="InterPro"/>
</dbReference>
<feature type="region of interest" description="Disordered" evidence="5">
    <location>
        <begin position="88"/>
        <end position="108"/>
    </location>
</feature>
<evidence type="ECO:0000259" key="6">
    <source>
        <dbReference type="SMART" id="SM00385"/>
    </source>
</evidence>
<proteinExistence type="inferred from homology"/>
<dbReference type="RefSeq" id="XP_023947657.2">
    <property type="nucleotide sequence ID" value="XM_024091889.2"/>
</dbReference>
<dbReference type="SUPFAM" id="SSF47954">
    <property type="entry name" value="Cyclin-like"/>
    <property type="match status" value="2"/>
</dbReference>
<evidence type="ECO:0000256" key="5">
    <source>
        <dbReference type="SAM" id="MobiDB-lite"/>
    </source>
</evidence>
<reference evidence="9" key="2">
    <citation type="submission" date="2025-08" db="UniProtKB">
        <authorList>
            <consortium name="RefSeq"/>
        </authorList>
    </citation>
    <scope>IDENTIFICATION</scope>
</reference>
<keyword evidence="1" id="KW-0132">Cell division</keyword>
<dbReference type="KEGG" id="bany:112052708"/>
<evidence type="ECO:0000256" key="4">
    <source>
        <dbReference type="RuleBase" id="RU000383"/>
    </source>
</evidence>
<dbReference type="OrthoDB" id="5590282at2759"/>
<dbReference type="InterPro" id="IPR013763">
    <property type="entry name" value="Cyclin-like_dom"/>
</dbReference>
<dbReference type="GO" id="GO:0051301">
    <property type="term" value="P:cell division"/>
    <property type="evidence" value="ECO:0007669"/>
    <property type="project" value="UniProtKB-KW"/>
</dbReference>
<feature type="domain" description="Cyclin-like" evidence="6">
    <location>
        <begin position="353"/>
        <end position="438"/>
    </location>
</feature>
<evidence type="ECO:0000313" key="8">
    <source>
        <dbReference type="Proteomes" id="UP001652582"/>
    </source>
</evidence>
<dbReference type="AlphaFoldDB" id="A0A6J1NRA4"/>
<dbReference type="Gene3D" id="1.10.472.10">
    <property type="entry name" value="Cyclin-like"/>
    <property type="match status" value="2"/>
</dbReference>
<dbReference type="InterPro" id="IPR036915">
    <property type="entry name" value="Cyclin-like_sf"/>
</dbReference>
<dbReference type="PIRSF" id="PIRSF001771">
    <property type="entry name" value="Cyclin_A_B_D_E"/>
    <property type="match status" value="1"/>
</dbReference>
<dbReference type="CDD" id="cd20507">
    <property type="entry name" value="CYCLIN_CCNB1-like_rpt1"/>
    <property type="match status" value="1"/>
</dbReference>
<organism evidence="8 9">
    <name type="scientific">Bicyclus anynana</name>
    <name type="common">Squinting bush brown butterfly</name>
    <dbReference type="NCBI Taxonomy" id="110368"/>
    <lineage>
        <taxon>Eukaryota</taxon>
        <taxon>Metazoa</taxon>
        <taxon>Ecdysozoa</taxon>
        <taxon>Arthropoda</taxon>
        <taxon>Hexapoda</taxon>
        <taxon>Insecta</taxon>
        <taxon>Pterygota</taxon>
        <taxon>Neoptera</taxon>
        <taxon>Endopterygota</taxon>
        <taxon>Lepidoptera</taxon>
        <taxon>Glossata</taxon>
        <taxon>Ditrysia</taxon>
        <taxon>Papilionoidea</taxon>
        <taxon>Nymphalidae</taxon>
        <taxon>Satyrinae</taxon>
        <taxon>Satyrini</taxon>
        <taxon>Mycalesina</taxon>
        <taxon>Bicyclus</taxon>
    </lineage>
</organism>
<evidence type="ECO:0000256" key="3">
    <source>
        <dbReference type="ARBA" id="ARBA00023306"/>
    </source>
</evidence>
<reference evidence="8" key="1">
    <citation type="submission" date="2025-05" db="UniProtKB">
        <authorList>
            <consortium name="RefSeq"/>
        </authorList>
    </citation>
    <scope>NUCLEOTIDE SEQUENCE [LARGE SCALE GENOMIC DNA]</scope>
</reference>
<dbReference type="InterPro" id="IPR004367">
    <property type="entry name" value="Cyclin_C-dom"/>
</dbReference>
<dbReference type="GeneID" id="112052708"/>
<dbReference type="Pfam" id="PF02984">
    <property type="entry name" value="Cyclin_C"/>
    <property type="match status" value="1"/>
</dbReference>
<gene>
    <name evidence="9" type="primary">LOC112052708</name>
</gene>
<dbReference type="InterPro" id="IPR039361">
    <property type="entry name" value="Cyclin"/>
</dbReference>
<dbReference type="SMART" id="SM01332">
    <property type="entry name" value="Cyclin_C"/>
    <property type="match status" value="1"/>
</dbReference>
<dbReference type="PANTHER" id="PTHR10177">
    <property type="entry name" value="CYCLINS"/>
    <property type="match status" value="1"/>
</dbReference>
<dbReference type="Proteomes" id="UP001652582">
    <property type="component" value="Chromosome 1"/>
</dbReference>